<keyword evidence="1" id="KW-0479">Metal-binding</keyword>
<name>A0A7R8H1K5_LEPSM</name>
<evidence type="ECO:0000256" key="3">
    <source>
        <dbReference type="ARBA" id="ARBA00022833"/>
    </source>
</evidence>
<dbReference type="InterPro" id="IPR006612">
    <property type="entry name" value="THAP_Znf"/>
</dbReference>
<accession>A0A7R8H1K5</accession>
<dbReference type="OrthoDB" id="5982876at2759"/>
<evidence type="ECO:0000256" key="5">
    <source>
        <dbReference type="SAM" id="Coils"/>
    </source>
</evidence>
<feature type="region of interest" description="Disordered" evidence="6">
    <location>
        <begin position="380"/>
        <end position="409"/>
    </location>
</feature>
<keyword evidence="2" id="KW-0863">Zinc-finger</keyword>
<organism evidence="7 8">
    <name type="scientific">Lepeophtheirus salmonis</name>
    <name type="common">Salmon louse</name>
    <name type="synonym">Caligus salmonis</name>
    <dbReference type="NCBI Taxonomy" id="72036"/>
    <lineage>
        <taxon>Eukaryota</taxon>
        <taxon>Metazoa</taxon>
        <taxon>Ecdysozoa</taxon>
        <taxon>Arthropoda</taxon>
        <taxon>Crustacea</taxon>
        <taxon>Multicrustacea</taxon>
        <taxon>Hexanauplia</taxon>
        <taxon>Copepoda</taxon>
        <taxon>Siphonostomatoida</taxon>
        <taxon>Caligidae</taxon>
        <taxon>Lepeophtheirus</taxon>
    </lineage>
</organism>
<dbReference type="AlphaFoldDB" id="A0A7R8H1K5"/>
<evidence type="ECO:0000256" key="1">
    <source>
        <dbReference type="ARBA" id="ARBA00022723"/>
    </source>
</evidence>
<dbReference type="GO" id="GO:0008270">
    <property type="term" value="F:zinc ion binding"/>
    <property type="evidence" value="ECO:0007669"/>
    <property type="project" value="UniProtKB-KW"/>
</dbReference>
<feature type="compositionally biased region" description="Basic and acidic residues" evidence="6">
    <location>
        <begin position="193"/>
        <end position="202"/>
    </location>
</feature>
<dbReference type="Proteomes" id="UP000675881">
    <property type="component" value="Chromosome 11"/>
</dbReference>
<reference evidence="7" key="1">
    <citation type="submission" date="2021-02" db="EMBL/GenBank/DDBJ databases">
        <authorList>
            <person name="Bekaert M."/>
        </authorList>
    </citation>
    <scope>NUCLEOTIDE SEQUENCE</scope>
    <source>
        <strain evidence="7">IoA-00</strain>
    </source>
</reference>
<proteinExistence type="predicted"/>
<evidence type="ECO:0000313" key="7">
    <source>
        <dbReference type="EMBL" id="CAF2813103.1"/>
    </source>
</evidence>
<evidence type="ECO:0000256" key="4">
    <source>
        <dbReference type="ARBA" id="ARBA00023125"/>
    </source>
</evidence>
<dbReference type="EMBL" id="HG994590">
    <property type="protein sequence ID" value="CAF2813103.1"/>
    <property type="molecule type" value="Genomic_DNA"/>
</dbReference>
<gene>
    <name evidence="7" type="ORF">LSAA_3169</name>
</gene>
<evidence type="ECO:0000313" key="8">
    <source>
        <dbReference type="Proteomes" id="UP000675881"/>
    </source>
</evidence>
<keyword evidence="4" id="KW-0238">DNA-binding</keyword>
<dbReference type="SUPFAM" id="SSF57716">
    <property type="entry name" value="Glucocorticoid receptor-like (DNA-binding domain)"/>
    <property type="match status" value="1"/>
</dbReference>
<dbReference type="PROSITE" id="PS50950">
    <property type="entry name" value="ZF_THAP"/>
    <property type="match status" value="1"/>
</dbReference>
<dbReference type="GO" id="GO:0003677">
    <property type="term" value="F:DNA binding"/>
    <property type="evidence" value="ECO:0007669"/>
    <property type="project" value="UniProtKB-UniRule"/>
</dbReference>
<keyword evidence="3" id="KW-0862">Zinc</keyword>
<feature type="coiled-coil region" evidence="5">
    <location>
        <begin position="281"/>
        <end position="319"/>
    </location>
</feature>
<evidence type="ECO:0000256" key="6">
    <source>
        <dbReference type="SAM" id="MobiDB-lite"/>
    </source>
</evidence>
<protein>
    <submittedName>
        <fullName evidence="7">(salmon louse) hypothetical protein</fullName>
    </submittedName>
</protein>
<feature type="region of interest" description="Disordered" evidence="6">
    <location>
        <begin position="193"/>
        <end position="214"/>
    </location>
</feature>
<keyword evidence="5" id="KW-0175">Coiled coil</keyword>
<keyword evidence="8" id="KW-1185">Reference proteome</keyword>
<sequence>MTNRPLWTPTEHSKLCQYHFEDDMFKRKEPNWRLKPNGIPTLFLHNQYQIEDVMEDNTFSIPVTNDVGRIEVFQPESNPELAAHDHSYISLKKRNSSLKSKSSQNPPPVGHEVEIPAEVQGKIVVNFEDYQIIQTEPSEFISNETDVFTIDENADIIHHILTPSNETDHFDESDVVTTMELNCMEVNSETRCEVSGEEERASTKSGELDEELDADEESINIEGFSETKQNGDTEEEEEVIILESENESTPDFEEDVPPVECGPTVNVKTCDDLCFRLRVSVTSLQTALSKVTKERDNYKNKLRKEKRKTKGLEKQLMNQSVIPSFLQDDQLKYLQKGSHRGFAWSEETIKQANELKMACGTRGYIALLMHNFPLPGLSTLRSNKRKENDPSTPHNGEILETEEIEIHVP</sequence>
<evidence type="ECO:0000256" key="2">
    <source>
        <dbReference type="ARBA" id="ARBA00022771"/>
    </source>
</evidence>